<evidence type="ECO:0000313" key="2">
    <source>
        <dbReference type="Proteomes" id="UP000220102"/>
    </source>
</evidence>
<keyword evidence="2" id="KW-1185">Reference proteome</keyword>
<accession>A0A2A8D3P6</accession>
<evidence type="ECO:0000313" key="1">
    <source>
        <dbReference type="EMBL" id="PEN15258.1"/>
    </source>
</evidence>
<organism evidence="1 2">
    <name type="scientific">Longibacter salinarum</name>
    <dbReference type="NCBI Taxonomy" id="1850348"/>
    <lineage>
        <taxon>Bacteria</taxon>
        <taxon>Pseudomonadati</taxon>
        <taxon>Rhodothermota</taxon>
        <taxon>Rhodothermia</taxon>
        <taxon>Rhodothermales</taxon>
        <taxon>Salisaetaceae</taxon>
        <taxon>Longibacter</taxon>
    </lineage>
</organism>
<reference evidence="1 2" key="1">
    <citation type="submission" date="2017-10" db="EMBL/GenBank/DDBJ databases">
        <title>Draft genome of Longibacter Salinarum.</title>
        <authorList>
            <person name="Goh K.M."/>
            <person name="Shamsir M.S."/>
            <person name="Lim S.W."/>
        </authorList>
    </citation>
    <scope>NUCLEOTIDE SEQUENCE [LARGE SCALE GENOMIC DNA]</scope>
    <source>
        <strain evidence="1 2">KCTC 52045</strain>
    </source>
</reference>
<dbReference type="EMBL" id="PDEQ01000001">
    <property type="protein sequence ID" value="PEN15258.1"/>
    <property type="molecule type" value="Genomic_DNA"/>
</dbReference>
<dbReference type="Proteomes" id="UP000220102">
    <property type="component" value="Unassembled WGS sequence"/>
</dbReference>
<protein>
    <submittedName>
        <fullName evidence="1">Uncharacterized protein</fullName>
    </submittedName>
</protein>
<name>A0A2A8D3P6_9BACT</name>
<gene>
    <name evidence="1" type="ORF">CRI94_02980</name>
</gene>
<comment type="caution">
    <text evidence="1">The sequence shown here is derived from an EMBL/GenBank/DDBJ whole genome shotgun (WGS) entry which is preliminary data.</text>
</comment>
<dbReference type="AlphaFoldDB" id="A0A2A8D3P6"/>
<proteinExistence type="predicted"/>
<sequence>MFMSRSLSLAAGFIAALVLVLSGCGKEGPKTTERVVEVYPDSTPRTVEVLQGDSVIETRHFRTTGSLMRIERGDSVATYLDIHSLDSAYVLQDFLQGRWRSIGIDTTDSAASETYVFDKNSLTFINPFGEQHESIGIQYDSLRTLYTESGTPVTAEIVDVDTVQVTGYTLVREEPLSTDG</sequence>
<dbReference type="PROSITE" id="PS51257">
    <property type="entry name" value="PROKAR_LIPOPROTEIN"/>
    <property type="match status" value="1"/>
</dbReference>